<reference evidence="1" key="1">
    <citation type="submission" date="2023-07" db="EMBL/GenBank/DDBJ databases">
        <title>Chromosome-level Genome Assembly of Striped Snakehead (Channa striata).</title>
        <authorList>
            <person name="Liu H."/>
        </authorList>
    </citation>
    <scope>NUCLEOTIDE SEQUENCE</scope>
    <source>
        <strain evidence="1">Gz</strain>
        <tissue evidence="1">Muscle</tissue>
    </source>
</reference>
<name>A0AA88SUM6_CHASR</name>
<gene>
    <name evidence="1" type="ORF">Q5P01_007191</name>
</gene>
<dbReference type="AlphaFoldDB" id="A0AA88SUM6"/>
<protein>
    <submittedName>
        <fullName evidence="1">Uncharacterized protein</fullName>
    </submittedName>
</protein>
<dbReference type="Proteomes" id="UP001187415">
    <property type="component" value="Unassembled WGS sequence"/>
</dbReference>
<keyword evidence="2" id="KW-1185">Reference proteome</keyword>
<evidence type="ECO:0000313" key="1">
    <source>
        <dbReference type="EMBL" id="KAK2850915.1"/>
    </source>
</evidence>
<proteinExistence type="predicted"/>
<evidence type="ECO:0000313" key="2">
    <source>
        <dbReference type="Proteomes" id="UP001187415"/>
    </source>
</evidence>
<sequence>MPDIGIGTSLPGTPILSGTEKNRFRSVLLSACCVDIPVSSVRSIPTWKKNCSCFPPLPSPSSSSPSSSAAAPAVDSHTWTWSKDRLMPPPPLPKQGQCFYYHHQCLTGLRRRERQRETVKHGAR</sequence>
<accession>A0AA88SUM6</accession>
<dbReference type="EMBL" id="JAUPFM010000005">
    <property type="protein sequence ID" value="KAK2850915.1"/>
    <property type="molecule type" value="Genomic_DNA"/>
</dbReference>
<comment type="caution">
    <text evidence="1">The sequence shown here is derived from an EMBL/GenBank/DDBJ whole genome shotgun (WGS) entry which is preliminary data.</text>
</comment>
<organism evidence="1 2">
    <name type="scientific">Channa striata</name>
    <name type="common">Snakehead murrel</name>
    <name type="synonym">Ophicephalus striatus</name>
    <dbReference type="NCBI Taxonomy" id="64152"/>
    <lineage>
        <taxon>Eukaryota</taxon>
        <taxon>Metazoa</taxon>
        <taxon>Chordata</taxon>
        <taxon>Craniata</taxon>
        <taxon>Vertebrata</taxon>
        <taxon>Euteleostomi</taxon>
        <taxon>Actinopterygii</taxon>
        <taxon>Neopterygii</taxon>
        <taxon>Teleostei</taxon>
        <taxon>Neoteleostei</taxon>
        <taxon>Acanthomorphata</taxon>
        <taxon>Anabantaria</taxon>
        <taxon>Anabantiformes</taxon>
        <taxon>Channoidei</taxon>
        <taxon>Channidae</taxon>
        <taxon>Channa</taxon>
    </lineage>
</organism>